<evidence type="ECO:0000256" key="5">
    <source>
        <dbReference type="ARBA" id="ARBA00023163"/>
    </source>
</evidence>
<evidence type="ECO:0000256" key="6">
    <source>
        <dbReference type="ARBA" id="ARBA00023242"/>
    </source>
</evidence>
<dbReference type="GO" id="GO:0000978">
    <property type="term" value="F:RNA polymerase II cis-regulatory region sequence-specific DNA binding"/>
    <property type="evidence" value="ECO:0007669"/>
    <property type="project" value="TreeGrafter"/>
</dbReference>
<evidence type="ECO:0000256" key="3">
    <source>
        <dbReference type="ARBA" id="ARBA00023015"/>
    </source>
</evidence>
<evidence type="ECO:0000256" key="1">
    <source>
        <dbReference type="ARBA" id="ARBA00022723"/>
    </source>
</evidence>
<dbReference type="EMBL" id="JAQJAN010000007">
    <property type="protein sequence ID" value="KAJ5726888.1"/>
    <property type="molecule type" value="Genomic_DNA"/>
</dbReference>
<organism evidence="8 9">
    <name type="scientific">Penicillium malachiteum</name>
    <dbReference type="NCBI Taxonomy" id="1324776"/>
    <lineage>
        <taxon>Eukaryota</taxon>
        <taxon>Fungi</taxon>
        <taxon>Dikarya</taxon>
        <taxon>Ascomycota</taxon>
        <taxon>Pezizomycotina</taxon>
        <taxon>Eurotiomycetes</taxon>
        <taxon>Eurotiomycetidae</taxon>
        <taxon>Eurotiales</taxon>
        <taxon>Aspergillaceae</taxon>
        <taxon>Penicillium</taxon>
    </lineage>
</organism>
<evidence type="ECO:0000256" key="4">
    <source>
        <dbReference type="ARBA" id="ARBA00023125"/>
    </source>
</evidence>
<dbReference type="SMART" id="SM00906">
    <property type="entry name" value="Fungal_trans"/>
    <property type="match status" value="1"/>
</dbReference>
<dbReference type="PANTHER" id="PTHR31944">
    <property type="entry name" value="HEME-RESPONSIVE ZINC FINGER TRANSCRIPTION FACTOR HAP1"/>
    <property type="match status" value="1"/>
</dbReference>
<dbReference type="GO" id="GO:0008270">
    <property type="term" value="F:zinc ion binding"/>
    <property type="evidence" value="ECO:0007669"/>
    <property type="project" value="InterPro"/>
</dbReference>
<keyword evidence="3" id="KW-0805">Transcription regulation</keyword>
<dbReference type="InterPro" id="IPR007219">
    <property type="entry name" value="XnlR_reg_dom"/>
</dbReference>
<keyword evidence="2" id="KW-0862">Zinc</keyword>
<dbReference type="InterPro" id="IPR051430">
    <property type="entry name" value="Fungal_TF_Env_Response"/>
</dbReference>
<keyword evidence="5" id="KW-0804">Transcription</keyword>
<comment type="caution">
    <text evidence="8">The sequence shown here is derived from an EMBL/GenBank/DDBJ whole genome shotgun (WGS) entry which is preliminary data.</text>
</comment>
<dbReference type="Proteomes" id="UP001215712">
    <property type="component" value="Unassembled WGS sequence"/>
</dbReference>
<keyword evidence="4" id="KW-0238">DNA-binding</keyword>
<dbReference type="GO" id="GO:0005634">
    <property type="term" value="C:nucleus"/>
    <property type="evidence" value="ECO:0007669"/>
    <property type="project" value="TreeGrafter"/>
</dbReference>
<dbReference type="PANTHER" id="PTHR31944:SF131">
    <property type="entry name" value="HEME-RESPONSIVE ZINC FINGER TRANSCRIPTION FACTOR HAP1"/>
    <property type="match status" value="1"/>
</dbReference>
<dbReference type="GO" id="GO:0006351">
    <property type="term" value="P:DNA-templated transcription"/>
    <property type="evidence" value="ECO:0007669"/>
    <property type="project" value="InterPro"/>
</dbReference>
<keyword evidence="9" id="KW-1185">Reference proteome</keyword>
<dbReference type="CDD" id="cd12148">
    <property type="entry name" value="fungal_TF_MHR"/>
    <property type="match status" value="1"/>
</dbReference>
<protein>
    <recommendedName>
        <fullName evidence="7">Xylanolytic transcriptional activator regulatory domain-containing protein</fullName>
    </recommendedName>
</protein>
<keyword evidence="1" id="KW-0479">Metal-binding</keyword>
<name>A0AAD6HL97_9EURO</name>
<reference evidence="8" key="2">
    <citation type="submission" date="2023-01" db="EMBL/GenBank/DDBJ databases">
        <authorList>
            <person name="Petersen C."/>
        </authorList>
    </citation>
    <scope>NUCLEOTIDE SEQUENCE</scope>
    <source>
        <strain evidence="8">IBT 17514</strain>
    </source>
</reference>
<evidence type="ECO:0000256" key="2">
    <source>
        <dbReference type="ARBA" id="ARBA00022833"/>
    </source>
</evidence>
<feature type="domain" description="Xylanolytic transcriptional activator regulatory" evidence="7">
    <location>
        <begin position="135"/>
        <end position="209"/>
    </location>
</feature>
<accession>A0AAD6HL97</accession>
<dbReference type="Pfam" id="PF04082">
    <property type="entry name" value="Fungal_trans"/>
    <property type="match status" value="1"/>
</dbReference>
<gene>
    <name evidence="8" type="ORF">N7493_005915</name>
</gene>
<proteinExistence type="predicted"/>
<evidence type="ECO:0000313" key="9">
    <source>
        <dbReference type="Proteomes" id="UP001215712"/>
    </source>
</evidence>
<reference evidence="8" key="1">
    <citation type="journal article" date="2023" name="IMA Fungus">
        <title>Comparative genomic study of the Penicillium genus elucidates a diverse pangenome and 15 lateral gene transfer events.</title>
        <authorList>
            <person name="Petersen C."/>
            <person name="Sorensen T."/>
            <person name="Nielsen M.R."/>
            <person name="Sondergaard T.E."/>
            <person name="Sorensen J.L."/>
            <person name="Fitzpatrick D.A."/>
            <person name="Frisvad J.C."/>
            <person name="Nielsen K.L."/>
        </authorList>
    </citation>
    <scope>NUCLEOTIDE SEQUENCE</scope>
    <source>
        <strain evidence="8">IBT 17514</strain>
    </source>
</reference>
<dbReference type="AlphaFoldDB" id="A0AAD6HL97"/>
<dbReference type="GO" id="GO:0001228">
    <property type="term" value="F:DNA-binding transcription activator activity, RNA polymerase II-specific"/>
    <property type="evidence" value="ECO:0007669"/>
    <property type="project" value="TreeGrafter"/>
</dbReference>
<evidence type="ECO:0000259" key="7">
    <source>
        <dbReference type="SMART" id="SM00906"/>
    </source>
</evidence>
<evidence type="ECO:0000313" key="8">
    <source>
        <dbReference type="EMBL" id="KAJ5726888.1"/>
    </source>
</evidence>
<keyword evidence="6" id="KW-0539">Nucleus</keyword>
<sequence>MIKSQRTPSWPTLSTTDLPPKDLADALVDVYLRTYECRYRVLHIPSFRKDYDALWGSDTPPDMEFIILLKLVMAIGAVVYDDNYSLRTQSIHWVYEAQTWIAEPDFKARLTLPFIQISILLLLAREAVWVNGALIWISVGELVRTAVYMGMHRDPSYLPHRSTFVSEMRRRLWNTILELALNTSVDSGAPPLLALDDFDTRPPGNFDDEDITAEDPSPKPDGTFTQMSISLALRKMFSTRLAVVKSLNGIGAHSSYEETIRLDTDLRTAYRAVCRTLQDYSLGVSSPTEFHIRILDFLVRRYLLALHTPFYPPSLHETSYAFTRKVVVDTALQIWCAVNPSSDIMTTRHRDQPQSSDPDYLARLAICGSGPLRMITTQVCFLIAAELKRQLQEEDTIGPVPLRRDLLTVVENSCKWTWKCLQAGETNTKGYLFLSLVNAHLEGMMRGIPEEQFPLLYLHAAEAAQSKCLALFEEKVGHGEESIQMELAGINEMTFDSLPNLIGSWDFMIPEQFDLTTADSIYWPSGGFS</sequence>